<keyword evidence="1" id="KW-0812">Transmembrane</keyword>
<proteinExistence type="predicted"/>
<organism evidence="2 3">
    <name type="scientific">Paramecium bursaria Chlorella virus MT325</name>
    <name type="common">PBCV-MT325</name>
    <dbReference type="NCBI Taxonomy" id="346932"/>
    <lineage>
        <taxon>Viruses</taxon>
        <taxon>Varidnaviria</taxon>
        <taxon>Bamfordvirae</taxon>
        <taxon>Nucleocytoviricota</taxon>
        <taxon>Megaviricetes</taxon>
        <taxon>Algavirales</taxon>
        <taxon>Phycodnaviridae</taxon>
        <taxon>Chlorovirus</taxon>
        <taxon>Chlorovirus conductrix</taxon>
        <taxon>Paramecium bursaria Chlorella virus A1</taxon>
    </lineage>
</organism>
<evidence type="ECO:0000313" key="2">
    <source>
        <dbReference type="EMBL" id="ABT13836.1"/>
    </source>
</evidence>
<name>A7IU12_PBCVM</name>
<reference evidence="2 3" key="1">
    <citation type="journal article" date="2007" name="Virology">
        <title>Sequence and annotation of the 314-kb MT325 and the 321-kb FR483 viruses that infect Chlorella Pbi.</title>
        <authorList>
            <person name="Fitzgerald L.A."/>
            <person name="Graves M.V."/>
            <person name="Li X."/>
            <person name="Feldblyum T."/>
            <person name="Hartigan J."/>
            <person name="Van Etten J.L."/>
        </authorList>
    </citation>
    <scope>NUCLEOTIDE SEQUENCE [LARGE SCALE GENOMIC DNA]</scope>
    <source>
        <strain evidence="2 3">MT325</strain>
    </source>
</reference>
<dbReference type="Proteomes" id="UP000246715">
    <property type="component" value="Segment"/>
</dbReference>
<dbReference type="EMBL" id="DQ491001">
    <property type="protein sequence ID" value="ABT13836.1"/>
    <property type="molecule type" value="Genomic_DNA"/>
</dbReference>
<protein>
    <submittedName>
        <fullName evidence="2">Uncharacterized protein M282R</fullName>
    </submittedName>
</protein>
<feature type="transmembrane region" description="Helical" evidence="1">
    <location>
        <begin position="58"/>
        <end position="75"/>
    </location>
</feature>
<evidence type="ECO:0000313" key="3">
    <source>
        <dbReference type="Proteomes" id="UP000246715"/>
    </source>
</evidence>
<accession>A7IU12</accession>
<sequence length="86" mass="9835">MLLSRYRDALGTPRVGFHAARIPGLDYAWWDTVGTIAITLVLVYFFAKDRSWQNTLRWVIFAFCLGLILHVLFGVRTTMTQSIVSV</sequence>
<feature type="transmembrane region" description="Helical" evidence="1">
    <location>
        <begin position="27"/>
        <end position="46"/>
    </location>
</feature>
<organismHost>
    <name type="scientific">Paramecium bursaria</name>
    <dbReference type="NCBI Taxonomy" id="74790"/>
</organismHost>
<keyword evidence="1" id="KW-0472">Membrane</keyword>
<evidence type="ECO:0000256" key="1">
    <source>
        <dbReference type="SAM" id="Phobius"/>
    </source>
</evidence>
<gene>
    <name evidence="2" type="primary">M282R</name>
    <name evidence="2" type="ORF">MT325_M282R</name>
</gene>
<keyword evidence="1" id="KW-1133">Transmembrane helix</keyword>